<comment type="caution">
    <text evidence="1">The sequence shown here is derived from an EMBL/GenBank/DDBJ whole genome shotgun (WGS) entry which is preliminary data.</text>
</comment>
<dbReference type="Pfam" id="PF11720">
    <property type="entry name" value="Inhibitor_I78"/>
    <property type="match status" value="1"/>
</dbReference>
<evidence type="ECO:0000313" key="2">
    <source>
        <dbReference type="Proteomes" id="UP000481417"/>
    </source>
</evidence>
<gene>
    <name evidence="1" type="ORF">GIY56_00210</name>
</gene>
<sequence>MPWRMQAGRPRRWRQVLVSSSFLQGAGNALVRASFSPKHKGDPMPISARMILPAFFLVPLAACATAYAPTVAATRCDPARHQTLVGMNIGDVYLPPQLDYREISPGQIVTQEYQPGRLNIFLDPKGWIARVTCG</sequence>
<accession>A0A6L6HN35</accession>
<dbReference type="Gene3D" id="3.30.10.10">
    <property type="entry name" value="Trypsin Inhibitor V, subunit A"/>
    <property type="match status" value="1"/>
</dbReference>
<protein>
    <recommendedName>
        <fullName evidence="3">Peptidase inhibitor I78 family protein</fullName>
    </recommendedName>
</protein>
<dbReference type="InterPro" id="IPR021719">
    <property type="entry name" value="Prot_inh_I78"/>
</dbReference>
<name>A0A6L6HN35_9RHOB</name>
<dbReference type="EMBL" id="WMBT01000001">
    <property type="protein sequence ID" value="MTD98707.1"/>
    <property type="molecule type" value="Genomic_DNA"/>
</dbReference>
<dbReference type="AlphaFoldDB" id="A0A6L6HN35"/>
<evidence type="ECO:0008006" key="3">
    <source>
        <dbReference type="Google" id="ProtNLM"/>
    </source>
</evidence>
<proteinExistence type="predicted"/>
<reference evidence="1 2" key="1">
    <citation type="submission" date="2019-11" db="EMBL/GenBank/DDBJ databases">
        <authorList>
            <person name="Lang L."/>
        </authorList>
    </citation>
    <scope>NUCLEOTIDE SEQUENCE [LARGE SCALE GENOMIC DNA]</scope>
    <source>
        <strain evidence="1 2">YIM 132242</strain>
    </source>
</reference>
<dbReference type="Proteomes" id="UP000481417">
    <property type="component" value="Unassembled WGS sequence"/>
</dbReference>
<evidence type="ECO:0000313" key="1">
    <source>
        <dbReference type="EMBL" id="MTD98707.1"/>
    </source>
</evidence>
<organism evidence="1 2">
    <name type="scientific">Paracoccus lichenicola</name>
    <dbReference type="NCBI Taxonomy" id="2665644"/>
    <lineage>
        <taxon>Bacteria</taxon>
        <taxon>Pseudomonadati</taxon>
        <taxon>Pseudomonadota</taxon>
        <taxon>Alphaproteobacteria</taxon>
        <taxon>Rhodobacterales</taxon>
        <taxon>Paracoccaceae</taxon>
        <taxon>Paracoccus</taxon>
    </lineage>
</organism>
<keyword evidence="2" id="KW-1185">Reference proteome</keyword>